<evidence type="ECO:0000256" key="1">
    <source>
        <dbReference type="ARBA" id="ARBA00001961"/>
    </source>
</evidence>
<evidence type="ECO:0000313" key="9">
    <source>
        <dbReference type="Proteomes" id="UP001189429"/>
    </source>
</evidence>
<gene>
    <name evidence="8" type="ORF">PCOR1329_LOCUS78124</name>
</gene>
<sequence>AEALAKRPALAAGEVRSAGGGVSVAAHLRGDASGWFGEGDGGTEALVLLRARVQSAVLALGVVALAGDELVPSRVQVAEFPPGGCFKRHRDNPNRNGRIVTAVYYANEGWADGDGGALRLHLGAGAGHVDVLPRLDTLVLFKSAAVPHEVLPARRARLAATVWIESRAERDRSWCSQKPEAALA</sequence>
<keyword evidence="5" id="KW-0560">Oxidoreductase</keyword>
<keyword evidence="4" id="KW-0223">Dioxygenase</keyword>
<dbReference type="InterPro" id="IPR006620">
    <property type="entry name" value="Pro_4_hyd_alph"/>
</dbReference>
<dbReference type="Gene3D" id="2.60.120.620">
    <property type="entry name" value="q2cbj1_9rhob like domain"/>
    <property type="match status" value="1"/>
</dbReference>
<dbReference type="Pfam" id="PF13640">
    <property type="entry name" value="2OG-FeII_Oxy_3"/>
    <property type="match status" value="1"/>
</dbReference>
<keyword evidence="2" id="KW-0479">Metal-binding</keyword>
<keyword evidence="6" id="KW-0408">Iron</keyword>
<dbReference type="PROSITE" id="PS51471">
    <property type="entry name" value="FE2OG_OXY"/>
    <property type="match status" value="1"/>
</dbReference>
<evidence type="ECO:0000313" key="8">
    <source>
        <dbReference type="EMBL" id="CAK0901025.1"/>
    </source>
</evidence>
<accession>A0ABN9XRN7</accession>
<evidence type="ECO:0000259" key="7">
    <source>
        <dbReference type="PROSITE" id="PS51471"/>
    </source>
</evidence>
<evidence type="ECO:0000256" key="3">
    <source>
        <dbReference type="ARBA" id="ARBA00022896"/>
    </source>
</evidence>
<proteinExistence type="predicted"/>
<evidence type="ECO:0000256" key="4">
    <source>
        <dbReference type="ARBA" id="ARBA00022964"/>
    </source>
</evidence>
<name>A0ABN9XRN7_9DINO</name>
<keyword evidence="3" id="KW-0847">Vitamin C</keyword>
<evidence type="ECO:0000256" key="2">
    <source>
        <dbReference type="ARBA" id="ARBA00022723"/>
    </source>
</evidence>
<dbReference type="InterPro" id="IPR005123">
    <property type="entry name" value="Oxoglu/Fe-dep_dioxygenase_dom"/>
</dbReference>
<comment type="caution">
    <text evidence="8">The sequence shown here is derived from an EMBL/GenBank/DDBJ whole genome shotgun (WGS) entry which is preliminary data.</text>
</comment>
<evidence type="ECO:0000256" key="5">
    <source>
        <dbReference type="ARBA" id="ARBA00023002"/>
    </source>
</evidence>
<comment type="cofactor">
    <cofactor evidence="1">
        <name>L-ascorbate</name>
        <dbReference type="ChEBI" id="CHEBI:38290"/>
    </cofactor>
</comment>
<evidence type="ECO:0000256" key="6">
    <source>
        <dbReference type="ARBA" id="ARBA00023004"/>
    </source>
</evidence>
<feature type="non-terminal residue" evidence="8">
    <location>
        <position position="1"/>
    </location>
</feature>
<dbReference type="EMBL" id="CAUYUJ010020865">
    <property type="protein sequence ID" value="CAK0901025.1"/>
    <property type="molecule type" value="Genomic_DNA"/>
</dbReference>
<dbReference type="SMART" id="SM00702">
    <property type="entry name" value="P4Hc"/>
    <property type="match status" value="1"/>
</dbReference>
<reference evidence="8" key="1">
    <citation type="submission" date="2023-10" db="EMBL/GenBank/DDBJ databases">
        <authorList>
            <person name="Chen Y."/>
            <person name="Shah S."/>
            <person name="Dougan E. K."/>
            <person name="Thang M."/>
            <person name="Chan C."/>
        </authorList>
    </citation>
    <scope>NUCLEOTIDE SEQUENCE [LARGE SCALE GENOMIC DNA]</scope>
</reference>
<dbReference type="PANTHER" id="PTHR12907">
    <property type="entry name" value="EGL NINE HOMOLOG-RELATED"/>
    <property type="match status" value="1"/>
</dbReference>
<feature type="non-terminal residue" evidence="8">
    <location>
        <position position="184"/>
    </location>
</feature>
<organism evidence="8 9">
    <name type="scientific">Prorocentrum cordatum</name>
    <dbReference type="NCBI Taxonomy" id="2364126"/>
    <lineage>
        <taxon>Eukaryota</taxon>
        <taxon>Sar</taxon>
        <taxon>Alveolata</taxon>
        <taxon>Dinophyceae</taxon>
        <taxon>Prorocentrales</taxon>
        <taxon>Prorocentraceae</taxon>
        <taxon>Prorocentrum</taxon>
    </lineage>
</organism>
<dbReference type="InterPro" id="IPR051559">
    <property type="entry name" value="HIF_prolyl_hydroxylases"/>
</dbReference>
<protein>
    <recommendedName>
        <fullName evidence="7">Fe2OG dioxygenase domain-containing protein</fullName>
    </recommendedName>
</protein>
<dbReference type="PANTHER" id="PTHR12907:SF26">
    <property type="entry name" value="HIF PROLYL HYDROXYLASE, ISOFORM C"/>
    <property type="match status" value="1"/>
</dbReference>
<dbReference type="InterPro" id="IPR044862">
    <property type="entry name" value="Pro_4_hyd_alph_FE2OG_OXY"/>
</dbReference>
<keyword evidence="9" id="KW-1185">Reference proteome</keyword>
<dbReference type="Proteomes" id="UP001189429">
    <property type="component" value="Unassembled WGS sequence"/>
</dbReference>
<feature type="domain" description="Fe2OG dioxygenase" evidence="7">
    <location>
        <begin position="71"/>
        <end position="166"/>
    </location>
</feature>